<reference evidence="9 10" key="1">
    <citation type="submission" date="2018-10" db="EMBL/GenBank/DDBJ databases">
        <title>Natrarchaeobius chitinivorans gen. nov., sp. nov., and Natrarchaeobius haloalkaliphilus sp. nov., alkaliphilic, chitin-utilizing haloarchaea from hypersaline alkaline lakes.</title>
        <authorList>
            <person name="Sorokin D.Y."/>
            <person name="Elcheninov A.G."/>
            <person name="Kostrikina N.A."/>
            <person name="Bale N.J."/>
            <person name="Sinninghe Damste J.S."/>
            <person name="Khijniak T.V."/>
            <person name="Kublanov I.V."/>
            <person name="Toshchakov S.V."/>
        </authorList>
    </citation>
    <scope>NUCLEOTIDE SEQUENCE [LARGE SCALE GENOMIC DNA]</scope>
    <source>
        <strain evidence="9 10">AArcht4T</strain>
    </source>
</reference>
<keyword evidence="2 7" id="KW-0813">Transport</keyword>
<comment type="subcellular location">
    <subcellularLocation>
        <location evidence="1 7">Cell membrane</location>
        <topology evidence="1 7">Multi-pass membrane protein</topology>
    </subcellularLocation>
</comment>
<feature type="transmembrane region" description="Helical" evidence="7">
    <location>
        <begin position="183"/>
        <end position="206"/>
    </location>
</feature>
<feature type="transmembrane region" description="Helical" evidence="7">
    <location>
        <begin position="142"/>
        <end position="162"/>
    </location>
</feature>
<dbReference type="PANTHER" id="PTHR32243:SF18">
    <property type="entry name" value="INNER MEMBRANE ABC TRANSPORTER PERMEASE PROTEIN YCJP"/>
    <property type="match status" value="1"/>
</dbReference>
<feature type="transmembrane region" description="Helical" evidence="7">
    <location>
        <begin position="108"/>
        <end position="130"/>
    </location>
</feature>
<evidence type="ECO:0000256" key="6">
    <source>
        <dbReference type="ARBA" id="ARBA00023136"/>
    </source>
</evidence>
<dbReference type="AlphaFoldDB" id="A0A3N6LX54"/>
<dbReference type="CDD" id="cd06261">
    <property type="entry name" value="TM_PBP2"/>
    <property type="match status" value="1"/>
</dbReference>
<name>A0A3N6LX54_NATCH</name>
<organism evidence="9 10">
    <name type="scientific">Natrarchaeobius chitinivorans</name>
    <dbReference type="NCBI Taxonomy" id="1679083"/>
    <lineage>
        <taxon>Archaea</taxon>
        <taxon>Methanobacteriati</taxon>
        <taxon>Methanobacteriota</taxon>
        <taxon>Stenosarchaea group</taxon>
        <taxon>Halobacteria</taxon>
        <taxon>Halobacteriales</taxon>
        <taxon>Natrialbaceae</taxon>
        <taxon>Natrarchaeobius</taxon>
    </lineage>
</organism>
<evidence type="ECO:0000256" key="1">
    <source>
        <dbReference type="ARBA" id="ARBA00004651"/>
    </source>
</evidence>
<keyword evidence="4 7" id="KW-0812">Transmembrane</keyword>
<evidence type="ECO:0000256" key="5">
    <source>
        <dbReference type="ARBA" id="ARBA00022989"/>
    </source>
</evidence>
<dbReference type="InterPro" id="IPR050901">
    <property type="entry name" value="BP-dep_ABC_trans_perm"/>
</dbReference>
<feature type="transmembrane region" description="Helical" evidence="7">
    <location>
        <begin position="244"/>
        <end position="262"/>
    </location>
</feature>
<dbReference type="GO" id="GO:0055085">
    <property type="term" value="P:transmembrane transport"/>
    <property type="evidence" value="ECO:0007669"/>
    <property type="project" value="InterPro"/>
</dbReference>
<dbReference type="PROSITE" id="PS50928">
    <property type="entry name" value="ABC_TM1"/>
    <property type="match status" value="1"/>
</dbReference>
<comment type="similarity">
    <text evidence="7">Belongs to the binding-protein-dependent transport system permease family.</text>
</comment>
<feature type="transmembrane region" description="Helical" evidence="7">
    <location>
        <begin position="12"/>
        <end position="31"/>
    </location>
</feature>
<evidence type="ECO:0000256" key="4">
    <source>
        <dbReference type="ARBA" id="ARBA00022692"/>
    </source>
</evidence>
<keyword evidence="5 7" id="KW-1133">Transmembrane helix</keyword>
<evidence type="ECO:0000313" key="10">
    <source>
        <dbReference type="Proteomes" id="UP000282323"/>
    </source>
</evidence>
<protein>
    <submittedName>
        <fullName evidence="9">Carbohydrate ABC transporter permease</fullName>
    </submittedName>
</protein>
<dbReference type="RefSeq" id="WP_124196305.1">
    <property type="nucleotide sequence ID" value="NZ_REGA01000013.1"/>
</dbReference>
<dbReference type="Pfam" id="PF00528">
    <property type="entry name" value="BPD_transp_1"/>
    <property type="match status" value="1"/>
</dbReference>
<dbReference type="InterPro" id="IPR000515">
    <property type="entry name" value="MetI-like"/>
</dbReference>
<proteinExistence type="inferred from homology"/>
<evidence type="ECO:0000256" key="2">
    <source>
        <dbReference type="ARBA" id="ARBA00022448"/>
    </source>
</evidence>
<dbReference type="GO" id="GO:0005886">
    <property type="term" value="C:plasma membrane"/>
    <property type="evidence" value="ECO:0007669"/>
    <property type="project" value="UniProtKB-SubCell"/>
</dbReference>
<dbReference type="PANTHER" id="PTHR32243">
    <property type="entry name" value="MALTOSE TRANSPORT SYSTEM PERMEASE-RELATED"/>
    <property type="match status" value="1"/>
</dbReference>
<accession>A0A3N6LX54</accession>
<keyword evidence="10" id="KW-1185">Reference proteome</keyword>
<dbReference type="SUPFAM" id="SSF161098">
    <property type="entry name" value="MetI-like"/>
    <property type="match status" value="1"/>
</dbReference>
<feature type="transmembrane region" description="Helical" evidence="7">
    <location>
        <begin position="75"/>
        <end position="96"/>
    </location>
</feature>
<evidence type="ECO:0000256" key="3">
    <source>
        <dbReference type="ARBA" id="ARBA00022475"/>
    </source>
</evidence>
<dbReference type="EMBL" id="REGA01000013">
    <property type="protein sequence ID" value="RQG93527.1"/>
    <property type="molecule type" value="Genomic_DNA"/>
</dbReference>
<keyword evidence="3" id="KW-1003">Cell membrane</keyword>
<evidence type="ECO:0000256" key="7">
    <source>
        <dbReference type="RuleBase" id="RU363032"/>
    </source>
</evidence>
<comment type="caution">
    <text evidence="9">The sequence shown here is derived from an EMBL/GenBank/DDBJ whole genome shotgun (WGS) entry which is preliminary data.</text>
</comment>
<feature type="domain" description="ABC transmembrane type-1" evidence="8">
    <location>
        <begin position="71"/>
        <end position="262"/>
    </location>
</feature>
<evidence type="ECO:0000313" key="9">
    <source>
        <dbReference type="EMBL" id="RQG93527.1"/>
    </source>
</evidence>
<dbReference type="Gene3D" id="1.10.3720.10">
    <property type="entry name" value="MetI-like"/>
    <property type="match status" value="1"/>
</dbReference>
<dbReference type="OrthoDB" id="45815at2157"/>
<dbReference type="Proteomes" id="UP000282323">
    <property type="component" value="Unassembled WGS sequence"/>
</dbReference>
<dbReference type="InterPro" id="IPR035906">
    <property type="entry name" value="MetI-like_sf"/>
</dbReference>
<keyword evidence="6 7" id="KW-0472">Membrane</keyword>
<gene>
    <name evidence="9" type="ORF">EA473_14415</name>
</gene>
<evidence type="ECO:0000259" key="8">
    <source>
        <dbReference type="PROSITE" id="PS50928"/>
    </source>
</evidence>
<sequence length="276" mass="31199">MLSEETVRPIATRILIGLTVIVFGLPLYWLLITSFKPLEDIITYPPELVPGRVTLENYFMLFEQTDYRIWLQNSLMVAAGNIIFSVTVASFAGYSLARYDVWQRKNVARAFIFSYMFPSMMLGLPFFVIFQRVGLVNTNIGLILAHASVTLPFTTWIMWQFFQTVPLAWEESAWIMGASRFRTIFEVAMPAALPGIVACAIFAFAISWNDFTFAFVLISNPNQEVLTTGIAQFVGGTETRWNHIMVGGAFLVLPPFVVIYFLNKYLLEGFSVGGMD</sequence>